<dbReference type="AlphaFoldDB" id="B7PMZ6"/>
<proteinExistence type="predicted"/>
<gene>
    <name evidence="1" type="ORF">IscW_ISCW005614</name>
</gene>
<reference evidence="2" key="2">
    <citation type="submission" date="2020-05" db="UniProtKB">
        <authorList>
            <consortium name="EnsemblMetazoa"/>
        </authorList>
    </citation>
    <scope>IDENTIFICATION</scope>
    <source>
        <strain evidence="2">wikel</strain>
    </source>
</reference>
<dbReference type="HOGENOM" id="CLU_2645056_0_0_1"/>
<feature type="non-terminal residue" evidence="1">
    <location>
        <position position="77"/>
    </location>
</feature>
<feature type="non-terminal residue" evidence="1">
    <location>
        <position position="1"/>
    </location>
</feature>
<accession>B7PMZ6</accession>
<evidence type="ECO:0000313" key="1">
    <source>
        <dbReference type="EMBL" id="EEC07968.1"/>
    </source>
</evidence>
<sequence length="77" mass="8632">TQKSSPVRRTKSANIKESSSGGFCNRLLGHVPSFRKRKERRKKTRNLVQDVIVRTDKLVARLIPPKGGESAWGTMIA</sequence>
<dbReference type="Proteomes" id="UP000001555">
    <property type="component" value="Unassembled WGS sequence"/>
</dbReference>
<dbReference type="EMBL" id="ABJB010769855">
    <property type="status" value="NOT_ANNOTATED_CDS"/>
    <property type="molecule type" value="Genomic_DNA"/>
</dbReference>
<dbReference type="PaxDb" id="6945-B7PMZ6"/>
<evidence type="ECO:0000313" key="2">
    <source>
        <dbReference type="EnsemblMetazoa" id="ISCW005614-PA"/>
    </source>
</evidence>
<reference evidence="1 3" key="1">
    <citation type="submission" date="2008-03" db="EMBL/GenBank/DDBJ databases">
        <title>Annotation of Ixodes scapularis.</title>
        <authorList>
            <consortium name="Ixodes scapularis Genome Project Consortium"/>
            <person name="Caler E."/>
            <person name="Hannick L.I."/>
            <person name="Bidwell S."/>
            <person name="Joardar V."/>
            <person name="Thiagarajan M."/>
            <person name="Amedeo P."/>
            <person name="Galinsky K.J."/>
            <person name="Schobel S."/>
            <person name="Inman J."/>
            <person name="Hostetler J."/>
            <person name="Miller J."/>
            <person name="Hammond M."/>
            <person name="Megy K."/>
            <person name="Lawson D."/>
            <person name="Kodira C."/>
            <person name="Sutton G."/>
            <person name="Meyer J."/>
            <person name="Hill C.A."/>
            <person name="Birren B."/>
            <person name="Nene V."/>
            <person name="Collins F."/>
            <person name="Alarcon-Chaidez F."/>
            <person name="Wikel S."/>
            <person name="Strausberg R."/>
        </authorList>
    </citation>
    <scope>NUCLEOTIDE SEQUENCE [LARGE SCALE GENOMIC DNA]</scope>
    <source>
        <strain evidence="3">Wikel</strain>
        <strain evidence="1">Wikel colony</strain>
    </source>
</reference>
<organism>
    <name type="scientific">Ixodes scapularis</name>
    <name type="common">Black-legged tick</name>
    <name type="synonym">Deer tick</name>
    <dbReference type="NCBI Taxonomy" id="6945"/>
    <lineage>
        <taxon>Eukaryota</taxon>
        <taxon>Metazoa</taxon>
        <taxon>Ecdysozoa</taxon>
        <taxon>Arthropoda</taxon>
        <taxon>Chelicerata</taxon>
        <taxon>Arachnida</taxon>
        <taxon>Acari</taxon>
        <taxon>Parasitiformes</taxon>
        <taxon>Ixodida</taxon>
        <taxon>Ixodoidea</taxon>
        <taxon>Ixodidae</taxon>
        <taxon>Ixodinae</taxon>
        <taxon>Ixodes</taxon>
    </lineage>
</organism>
<name>B7PMZ6_IXOSC</name>
<evidence type="ECO:0000313" key="3">
    <source>
        <dbReference type="Proteomes" id="UP000001555"/>
    </source>
</evidence>
<dbReference type="InParanoid" id="B7PMZ6"/>
<protein>
    <submittedName>
        <fullName evidence="1 2">Uncharacterized protein</fullName>
    </submittedName>
</protein>
<dbReference type="EMBL" id="DS749587">
    <property type="protein sequence ID" value="EEC07968.1"/>
    <property type="molecule type" value="Genomic_DNA"/>
</dbReference>
<dbReference type="EnsemblMetazoa" id="ISCW005614-RA">
    <property type="protein sequence ID" value="ISCW005614-PA"/>
    <property type="gene ID" value="ISCW005614"/>
</dbReference>
<dbReference type="VEuPathDB" id="VectorBase:ISCW005614"/>
<keyword evidence="3" id="KW-1185">Reference proteome</keyword>